<dbReference type="InterPro" id="IPR041049">
    <property type="entry name" value="DUF5615"/>
</dbReference>
<accession>A0A841GXX7</accession>
<protein>
    <submittedName>
        <fullName evidence="2">Putative nuclease of putative toxin-antitoxin system</fullName>
    </submittedName>
</protein>
<dbReference type="AlphaFoldDB" id="A0A841GXX7"/>
<proteinExistence type="predicted"/>
<comment type="caution">
    <text evidence="2">The sequence shown here is derived from an EMBL/GenBank/DDBJ whole genome shotgun (WGS) entry which is preliminary data.</text>
</comment>
<evidence type="ECO:0000313" key="3">
    <source>
        <dbReference type="Proteomes" id="UP000582837"/>
    </source>
</evidence>
<feature type="domain" description="DUF5615" evidence="1">
    <location>
        <begin position="1"/>
        <end position="108"/>
    </location>
</feature>
<gene>
    <name evidence="2" type="ORF">HNQ61_002225</name>
</gene>
<dbReference type="RefSeq" id="WP_170034435.1">
    <property type="nucleotide sequence ID" value="NZ_JABDTL010000001.1"/>
</dbReference>
<dbReference type="Proteomes" id="UP000582837">
    <property type="component" value="Unassembled WGS sequence"/>
</dbReference>
<keyword evidence="3" id="KW-1185">Reference proteome</keyword>
<evidence type="ECO:0000313" key="2">
    <source>
        <dbReference type="EMBL" id="MBB6070604.1"/>
    </source>
</evidence>
<organism evidence="2 3">
    <name type="scientific">Longimicrobium terrae</name>
    <dbReference type="NCBI Taxonomy" id="1639882"/>
    <lineage>
        <taxon>Bacteria</taxon>
        <taxon>Pseudomonadati</taxon>
        <taxon>Gemmatimonadota</taxon>
        <taxon>Longimicrobiia</taxon>
        <taxon>Longimicrobiales</taxon>
        <taxon>Longimicrobiaceae</taxon>
        <taxon>Longimicrobium</taxon>
    </lineage>
</organism>
<reference evidence="2 3" key="1">
    <citation type="submission" date="2020-08" db="EMBL/GenBank/DDBJ databases">
        <title>Genomic Encyclopedia of Type Strains, Phase IV (KMG-IV): sequencing the most valuable type-strain genomes for metagenomic binning, comparative biology and taxonomic classification.</title>
        <authorList>
            <person name="Goeker M."/>
        </authorList>
    </citation>
    <scope>NUCLEOTIDE SEQUENCE [LARGE SCALE GENOMIC DNA]</scope>
    <source>
        <strain evidence="2 3">DSM 29007</strain>
    </source>
</reference>
<dbReference type="Pfam" id="PF18480">
    <property type="entry name" value="DUF5615"/>
    <property type="match status" value="1"/>
</dbReference>
<evidence type="ECO:0000259" key="1">
    <source>
        <dbReference type="Pfam" id="PF18480"/>
    </source>
</evidence>
<sequence>MRFLADENVSALSVTLLRAANLDIESVAELAPGSADTDVLALARATGRVLITQDRDFGELIYYRGAPAPRAVIYIRRGPADLTAVGHAVAALVNSTELEITGYFTVVYEDRIRQRRLPS</sequence>
<name>A0A841GXX7_9BACT</name>
<dbReference type="EMBL" id="JACHIA010000005">
    <property type="protein sequence ID" value="MBB6070604.1"/>
    <property type="molecule type" value="Genomic_DNA"/>
</dbReference>